<dbReference type="Proteomes" id="UP001458415">
    <property type="component" value="Unassembled WGS sequence"/>
</dbReference>
<evidence type="ECO:0000313" key="3">
    <source>
        <dbReference type="EMBL" id="MER6982753.1"/>
    </source>
</evidence>
<organism evidence="3 4">
    <name type="scientific">Streptomyces carpinensis</name>
    <dbReference type="NCBI Taxonomy" id="66369"/>
    <lineage>
        <taxon>Bacteria</taxon>
        <taxon>Bacillati</taxon>
        <taxon>Actinomycetota</taxon>
        <taxon>Actinomycetes</taxon>
        <taxon>Kitasatosporales</taxon>
        <taxon>Streptomycetaceae</taxon>
        <taxon>Streptomyces</taxon>
    </lineage>
</organism>
<evidence type="ECO:0000259" key="2">
    <source>
        <dbReference type="Pfam" id="PF01797"/>
    </source>
</evidence>
<dbReference type="Pfam" id="PF01797">
    <property type="entry name" value="Y1_Tnp"/>
    <property type="match status" value="1"/>
</dbReference>
<evidence type="ECO:0000313" key="4">
    <source>
        <dbReference type="Proteomes" id="UP001458415"/>
    </source>
</evidence>
<dbReference type="EMBL" id="JBEPCU010001132">
    <property type="protein sequence ID" value="MER6982753.1"/>
    <property type="molecule type" value="Genomic_DNA"/>
</dbReference>
<dbReference type="SUPFAM" id="SSF143422">
    <property type="entry name" value="Transposase IS200-like"/>
    <property type="match status" value="1"/>
</dbReference>
<dbReference type="Gene3D" id="3.30.70.1290">
    <property type="entry name" value="Transposase IS200-like"/>
    <property type="match status" value="1"/>
</dbReference>
<name>A0ABV1WEX4_9ACTN</name>
<keyword evidence="4" id="KW-1185">Reference proteome</keyword>
<feature type="region of interest" description="Disordered" evidence="1">
    <location>
        <begin position="65"/>
        <end position="108"/>
    </location>
</feature>
<protein>
    <submittedName>
        <fullName evidence="3">Transposase</fullName>
    </submittedName>
</protein>
<sequence length="108" mass="12155">MTPHREPDTDARRGRSVVHALHAHLVFTPKKRRKVFNDARLIRCEQVIQKACADFGTELREFNGERPRSCATRPPPRAEQGHRRVYRASGPSGATLTGWWAGTSPADP</sequence>
<reference evidence="3 4" key="1">
    <citation type="submission" date="2024-06" db="EMBL/GenBank/DDBJ databases">
        <title>The Natural Products Discovery Center: Release of the First 8490 Sequenced Strains for Exploring Actinobacteria Biosynthetic Diversity.</title>
        <authorList>
            <person name="Kalkreuter E."/>
            <person name="Kautsar S.A."/>
            <person name="Yang D."/>
            <person name="Bader C.D."/>
            <person name="Teijaro C.N."/>
            <person name="Fluegel L."/>
            <person name="Davis C.M."/>
            <person name="Simpson J.R."/>
            <person name="Lauterbach L."/>
            <person name="Steele A.D."/>
            <person name="Gui C."/>
            <person name="Meng S."/>
            <person name="Li G."/>
            <person name="Viehrig K."/>
            <person name="Ye F."/>
            <person name="Su P."/>
            <person name="Kiefer A.F."/>
            <person name="Nichols A."/>
            <person name="Cepeda A.J."/>
            <person name="Yan W."/>
            <person name="Fan B."/>
            <person name="Jiang Y."/>
            <person name="Adhikari A."/>
            <person name="Zheng C.-J."/>
            <person name="Schuster L."/>
            <person name="Cowan T.M."/>
            <person name="Smanski M.J."/>
            <person name="Chevrette M.G."/>
            <person name="De Carvalho L.P.S."/>
            <person name="Shen B."/>
        </authorList>
    </citation>
    <scope>NUCLEOTIDE SEQUENCE [LARGE SCALE GENOMIC DNA]</scope>
    <source>
        <strain evidence="3 4">NPDC000634</strain>
    </source>
</reference>
<feature type="domain" description="Transposase IS200-like" evidence="2">
    <location>
        <begin position="18"/>
        <end position="65"/>
    </location>
</feature>
<dbReference type="InterPro" id="IPR036515">
    <property type="entry name" value="Transposase_17_sf"/>
</dbReference>
<gene>
    <name evidence="3" type="ORF">ABT317_38785</name>
</gene>
<evidence type="ECO:0000256" key="1">
    <source>
        <dbReference type="SAM" id="MobiDB-lite"/>
    </source>
</evidence>
<proteinExistence type="predicted"/>
<comment type="caution">
    <text evidence="3">The sequence shown here is derived from an EMBL/GenBank/DDBJ whole genome shotgun (WGS) entry which is preliminary data.</text>
</comment>
<accession>A0ABV1WEX4</accession>
<dbReference type="InterPro" id="IPR002686">
    <property type="entry name" value="Transposase_17"/>
</dbReference>
<dbReference type="RefSeq" id="WP_086730166.1">
    <property type="nucleotide sequence ID" value="NZ_MUBM01000381.1"/>
</dbReference>